<evidence type="ECO:0000256" key="2">
    <source>
        <dbReference type="ARBA" id="ARBA00022730"/>
    </source>
</evidence>
<sequence length="233" mass="25752">MLGFLLGEKSTQSQTFNEVGERWPTTFIKTGPCYLVEIKWPDQNNYLAVQLGFGQTKNIKKPVKGNLLRAGIKTPLRFLREFRIDKLIPKGQLNLIKPINDGGKKGLTIDEIKIFIGDEIKPATLFKKGDKVNISGISKGKGFQGVVKRHHFKGGPRTHGQSDRERGPGSIGQTTTPGRVYKGKRMAGRMGGDRVTVKNLKVVEVREDGLLVKGLVPGAKGALLEIRNKFFTS</sequence>
<dbReference type="Gene3D" id="3.30.160.810">
    <property type="match status" value="1"/>
</dbReference>
<evidence type="ECO:0000256" key="10">
    <source>
        <dbReference type="SAM" id="MobiDB-lite"/>
    </source>
</evidence>
<dbReference type="EMBL" id="PFQK01000055">
    <property type="protein sequence ID" value="PJC81707.1"/>
    <property type="molecule type" value="Genomic_DNA"/>
</dbReference>
<evidence type="ECO:0000313" key="11">
    <source>
        <dbReference type="EMBL" id="PJC81707.1"/>
    </source>
</evidence>
<gene>
    <name evidence="7 11" type="primary">rplC</name>
    <name evidence="11" type="ORF">CO007_03395</name>
</gene>
<dbReference type="InterPro" id="IPR000597">
    <property type="entry name" value="Ribosomal_uL3"/>
</dbReference>
<dbReference type="SUPFAM" id="SSF50447">
    <property type="entry name" value="Translation proteins"/>
    <property type="match status" value="1"/>
</dbReference>
<dbReference type="Gene3D" id="2.40.30.10">
    <property type="entry name" value="Translation factors"/>
    <property type="match status" value="1"/>
</dbReference>
<comment type="subunit">
    <text evidence="7 9">Part of the 50S ribosomal subunit. Forms a cluster with proteins L14 and L19.</text>
</comment>
<evidence type="ECO:0000256" key="7">
    <source>
        <dbReference type="HAMAP-Rule" id="MF_01325"/>
    </source>
</evidence>
<dbReference type="GO" id="GO:0019843">
    <property type="term" value="F:rRNA binding"/>
    <property type="evidence" value="ECO:0007669"/>
    <property type="project" value="UniProtKB-UniRule"/>
</dbReference>
<evidence type="ECO:0000256" key="4">
    <source>
        <dbReference type="ARBA" id="ARBA00022980"/>
    </source>
</evidence>
<dbReference type="NCBIfam" id="TIGR03625">
    <property type="entry name" value="L3_bact"/>
    <property type="match status" value="1"/>
</dbReference>
<reference evidence="12" key="1">
    <citation type="submission" date="2017-09" db="EMBL/GenBank/DDBJ databases">
        <title>Depth-based differentiation of microbial function through sediment-hosted aquifers and enrichment of novel symbionts in the deep terrestrial subsurface.</title>
        <authorList>
            <person name="Probst A.J."/>
            <person name="Ladd B."/>
            <person name="Jarett J.K."/>
            <person name="Geller-Mcgrath D.E."/>
            <person name="Sieber C.M.K."/>
            <person name="Emerson J.B."/>
            <person name="Anantharaman K."/>
            <person name="Thomas B.C."/>
            <person name="Malmstrom R."/>
            <person name="Stieglmeier M."/>
            <person name="Klingl A."/>
            <person name="Woyke T."/>
            <person name="Ryan C.M."/>
            <person name="Banfield J.F."/>
        </authorList>
    </citation>
    <scope>NUCLEOTIDE SEQUENCE [LARGE SCALE GENOMIC DNA]</scope>
</reference>
<keyword evidence="4 7" id="KW-0689">Ribosomal protein</keyword>
<comment type="similarity">
    <text evidence="1 7 8">Belongs to the universal ribosomal protein uL3 family.</text>
</comment>
<keyword evidence="3 7" id="KW-0694">RNA-binding</keyword>
<dbReference type="GO" id="GO:0022625">
    <property type="term" value="C:cytosolic large ribosomal subunit"/>
    <property type="evidence" value="ECO:0007669"/>
    <property type="project" value="TreeGrafter"/>
</dbReference>
<keyword evidence="5 7" id="KW-0687">Ribonucleoprotein</keyword>
<dbReference type="InterPro" id="IPR019926">
    <property type="entry name" value="Ribosomal_uL3_CS"/>
</dbReference>
<dbReference type="PANTHER" id="PTHR11229">
    <property type="entry name" value="50S RIBOSOMAL PROTEIN L3"/>
    <property type="match status" value="1"/>
</dbReference>
<evidence type="ECO:0000313" key="12">
    <source>
        <dbReference type="Proteomes" id="UP000229370"/>
    </source>
</evidence>
<evidence type="ECO:0000256" key="8">
    <source>
        <dbReference type="RuleBase" id="RU003905"/>
    </source>
</evidence>
<feature type="region of interest" description="Disordered" evidence="10">
    <location>
        <begin position="150"/>
        <end position="179"/>
    </location>
</feature>
<dbReference type="GO" id="GO:0003735">
    <property type="term" value="F:structural constituent of ribosome"/>
    <property type="evidence" value="ECO:0007669"/>
    <property type="project" value="UniProtKB-UniRule"/>
</dbReference>
<dbReference type="GO" id="GO:0006412">
    <property type="term" value="P:translation"/>
    <property type="evidence" value="ECO:0007669"/>
    <property type="project" value="UniProtKB-UniRule"/>
</dbReference>
<dbReference type="FunFam" id="2.40.30.10:FF:000004">
    <property type="entry name" value="50S ribosomal protein L3"/>
    <property type="match status" value="1"/>
</dbReference>
<dbReference type="PANTHER" id="PTHR11229:SF16">
    <property type="entry name" value="LARGE RIBOSOMAL SUBUNIT PROTEIN UL3C"/>
    <property type="match status" value="1"/>
</dbReference>
<keyword evidence="2 7" id="KW-0699">rRNA-binding</keyword>
<evidence type="ECO:0000256" key="1">
    <source>
        <dbReference type="ARBA" id="ARBA00006540"/>
    </source>
</evidence>
<dbReference type="HAMAP" id="MF_01325_B">
    <property type="entry name" value="Ribosomal_uL3_B"/>
    <property type="match status" value="1"/>
</dbReference>
<dbReference type="AlphaFoldDB" id="A0A2M8GMB9"/>
<dbReference type="Proteomes" id="UP000229370">
    <property type="component" value="Unassembled WGS sequence"/>
</dbReference>
<dbReference type="InterPro" id="IPR009000">
    <property type="entry name" value="Transl_B-barrel_sf"/>
</dbReference>
<organism evidence="11 12">
    <name type="scientific">Candidatus Roizmanbacteria bacterium CG_4_8_14_3_um_filter_36_10</name>
    <dbReference type="NCBI Taxonomy" id="1974834"/>
    <lineage>
        <taxon>Bacteria</taxon>
        <taxon>Candidatus Roizmaniibacteriota</taxon>
    </lineage>
</organism>
<dbReference type="PROSITE" id="PS00474">
    <property type="entry name" value="RIBOSOMAL_L3"/>
    <property type="match status" value="1"/>
</dbReference>
<proteinExistence type="inferred from homology"/>
<evidence type="ECO:0000256" key="5">
    <source>
        <dbReference type="ARBA" id="ARBA00023274"/>
    </source>
</evidence>
<dbReference type="Pfam" id="PF00297">
    <property type="entry name" value="Ribosomal_L3"/>
    <property type="match status" value="1"/>
</dbReference>
<evidence type="ECO:0000256" key="9">
    <source>
        <dbReference type="RuleBase" id="RU003906"/>
    </source>
</evidence>
<name>A0A2M8GMB9_9BACT</name>
<protein>
    <recommendedName>
        <fullName evidence="6 7">Large ribosomal subunit protein uL3</fullName>
    </recommendedName>
</protein>
<accession>A0A2M8GMB9</accession>
<comment type="caution">
    <text evidence="11">The sequence shown here is derived from an EMBL/GenBank/DDBJ whole genome shotgun (WGS) entry which is preliminary data.</text>
</comment>
<comment type="function">
    <text evidence="7 9">One of the primary rRNA binding proteins, it binds directly near the 3'-end of the 23S rRNA, where it nucleates assembly of the 50S subunit.</text>
</comment>
<dbReference type="InterPro" id="IPR019927">
    <property type="entry name" value="Ribosomal_uL3_bac/org-type"/>
</dbReference>
<evidence type="ECO:0000256" key="3">
    <source>
        <dbReference type="ARBA" id="ARBA00022884"/>
    </source>
</evidence>
<evidence type="ECO:0000256" key="6">
    <source>
        <dbReference type="ARBA" id="ARBA00035243"/>
    </source>
</evidence>